<dbReference type="Proteomes" id="UP000295565">
    <property type="component" value="Unassembled WGS sequence"/>
</dbReference>
<dbReference type="InterPro" id="IPR014729">
    <property type="entry name" value="Rossmann-like_a/b/a_fold"/>
</dbReference>
<dbReference type="InterPro" id="IPR038318">
    <property type="entry name" value="KdpD_sf"/>
</dbReference>
<keyword evidence="8 15" id="KW-0418">Kinase</keyword>
<dbReference type="GO" id="GO:0005737">
    <property type="term" value="C:cytoplasm"/>
    <property type="evidence" value="ECO:0007669"/>
    <property type="project" value="UniProtKB-ARBA"/>
</dbReference>
<dbReference type="InterPro" id="IPR004358">
    <property type="entry name" value="Sig_transdc_His_kin-like_C"/>
</dbReference>
<feature type="transmembrane region" description="Helical" evidence="13">
    <location>
        <begin position="469"/>
        <end position="487"/>
    </location>
</feature>
<dbReference type="Gene3D" id="3.40.50.300">
    <property type="entry name" value="P-loop containing nucleotide triphosphate hydrolases"/>
    <property type="match status" value="1"/>
</dbReference>
<dbReference type="GO" id="GO:0005524">
    <property type="term" value="F:ATP binding"/>
    <property type="evidence" value="ECO:0007669"/>
    <property type="project" value="UniProtKB-KW"/>
</dbReference>
<dbReference type="PANTHER" id="PTHR45569">
    <property type="entry name" value="SENSOR PROTEIN KDPD"/>
    <property type="match status" value="1"/>
</dbReference>
<feature type="transmembrane region" description="Helical" evidence="13">
    <location>
        <begin position="440"/>
        <end position="457"/>
    </location>
</feature>
<dbReference type="InterPro" id="IPR027417">
    <property type="entry name" value="P-loop_NTPase"/>
</dbReference>
<evidence type="ECO:0000256" key="5">
    <source>
        <dbReference type="ARBA" id="ARBA00022679"/>
    </source>
</evidence>
<dbReference type="PRINTS" id="PR00344">
    <property type="entry name" value="BCTRLSENSOR"/>
</dbReference>
<keyword evidence="4" id="KW-0597">Phosphoprotein</keyword>
<evidence type="ECO:0000256" key="1">
    <source>
        <dbReference type="ARBA" id="ARBA00000085"/>
    </source>
</evidence>
<dbReference type="PROSITE" id="PS50109">
    <property type="entry name" value="HIS_KIN"/>
    <property type="match status" value="1"/>
</dbReference>
<evidence type="ECO:0000256" key="12">
    <source>
        <dbReference type="ARBA" id="ARBA00023136"/>
    </source>
</evidence>
<dbReference type="InterPro" id="IPR003661">
    <property type="entry name" value="HisK_dim/P_dom"/>
</dbReference>
<dbReference type="PANTHER" id="PTHR45569:SF1">
    <property type="entry name" value="SENSOR PROTEIN KDPD"/>
    <property type="match status" value="1"/>
</dbReference>
<keyword evidence="16" id="KW-1185">Reference proteome</keyword>
<dbReference type="Pfam" id="PF13493">
    <property type="entry name" value="DUF4118"/>
    <property type="match status" value="1"/>
</dbReference>
<evidence type="ECO:0000259" key="14">
    <source>
        <dbReference type="PROSITE" id="PS50109"/>
    </source>
</evidence>
<dbReference type="FunFam" id="3.40.50.300:FF:000483">
    <property type="entry name" value="Sensor histidine kinase KdpD"/>
    <property type="match status" value="1"/>
</dbReference>
<evidence type="ECO:0000256" key="7">
    <source>
        <dbReference type="ARBA" id="ARBA00022741"/>
    </source>
</evidence>
<evidence type="ECO:0000256" key="11">
    <source>
        <dbReference type="ARBA" id="ARBA00023012"/>
    </source>
</evidence>
<evidence type="ECO:0000256" key="13">
    <source>
        <dbReference type="SAM" id="Phobius"/>
    </source>
</evidence>
<sequence>MQNQNRADALLKKLELEQNQASSRGRLKIFLGAAAGVGKTYAMLHEAHQLFLQGTDVLIGIVETHGRSETQKMANLLPMQACQLIYYKGQRYNELDLDSILQRKPALILVDEFAHTNVPGSRHEKRFQDVKELLDAGIDVYTTLNVQHLGSLNDLVYQLTHVRVQEIVPDELVLNADTILLVDLPPQQLIQRLREGKIYLPVQAQAALQAFFSASNLTALRELAIQTVASHVQGEMNLYQATQGKAYVALQDKVMVCIDGQSASRQLIRIAQRVALRQQIPWIVLYVSTGEHLSEFIEETLAFATDLGARVITVIDPHIGETIVRLARQQSVSQVIIGRTKRRHFLRISLIGYLQRHLGDIELTLSRVNSRSEEKKRKNTLGIWQFDKVASQLGICLFGIVLTTGVGLIISPWLPASATLLLFILTVLLCALITRPAMATLSAVLSFIACNFFFTQPMYTFKVSDNGDLLSLFVLLVVGLVVGRLAAHHQQQLRALRKSQHITQMLLNLSQTLSASNNLQDIAQHVQRIIGQALDCHVVIFDSQQQTPLIEASVEIGITEQAAIHWSLKHQQLAGCFTDTLNGSRFQFHPLNKTLVIGLALTTPLSFTIQHQLNSMLSDVRAAIDRVTLTDQLQKISFEAETNRIRAAILSSVSHDLKTPLSAIIGSATTFLNYQFQLESAEQKELIQGIHQEAQRLTRYIQNLLDMIRLGENDFQLKRDVFSIETACQNVMKRLHSQIEGRSVQLTLDTKVKLLFANQQFIEQVLTNLLDNAIRYSPSDQPILIQTLYSPPDFIIDVIDQGTGLSDLERTRIFELFYTHPVGDSGNRGTGLGLAISRAMIEAHGGKIWSFPGQYGNGNYMRISLPLDQNTQESA</sequence>
<evidence type="ECO:0000256" key="4">
    <source>
        <dbReference type="ARBA" id="ARBA00022553"/>
    </source>
</evidence>
<dbReference type="GO" id="GO:0000155">
    <property type="term" value="F:phosphorelay sensor kinase activity"/>
    <property type="evidence" value="ECO:0007669"/>
    <property type="project" value="InterPro"/>
</dbReference>
<evidence type="ECO:0000313" key="15">
    <source>
        <dbReference type="EMBL" id="TCK57761.1"/>
    </source>
</evidence>
<keyword evidence="10 13" id="KW-1133">Transmembrane helix</keyword>
<dbReference type="Pfam" id="PF02518">
    <property type="entry name" value="HATPase_c"/>
    <property type="match status" value="1"/>
</dbReference>
<feature type="domain" description="Histidine kinase" evidence="14">
    <location>
        <begin position="652"/>
        <end position="869"/>
    </location>
</feature>
<comment type="catalytic activity">
    <reaction evidence="1">
        <text>ATP + protein L-histidine = ADP + protein N-phospho-L-histidine.</text>
        <dbReference type="EC" id="2.7.13.3"/>
    </reaction>
</comment>
<dbReference type="InterPro" id="IPR005467">
    <property type="entry name" value="His_kinase_dom"/>
</dbReference>
<dbReference type="InterPro" id="IPR003852">
    <property type="entry name" value="Sig_transdc_His_kinase_KdpD_N"/>
</dbReference>
<keyword evidence="6 13" id="KW-0812">Transmembrane</keyword>
<dbReference type="InterPro" id="IPR036097">
    <property type="entry name" value="HisK_dim/P_sf"/>
</dbReference>
<dbReference type="CDD" id="cd00075">
    <property type="entry name" value="HATPase"/>
    <property type="match status" value="1"/>
</dbReference>
<proteinExistence type="predicted"/>
<dbReference type="EC" id="2.7.13.3" evidence="3"/>
<dbReference type="Gene3D" id="1.20.120.620">
    <property type="entry name" value="Backbone structure of the membrane domain of e. Coli histidine kinase receptor kdpd"/>
    <property type="match status" value="1"/>
</dbReference>
<gene>
    <name evidence="15" type="ORF">EV690_1455</name>
</gene>
<feature type="transmembrane region" description="Helical" evidence="13">
    <location>
        <begin position="416"/>
        <end position="433"/>
    </location>
</feature>
<dbReference type="Pfam" id="PF00512">
    <property type="entry name" value="HisKA"/>
    <property type="match status" value="1"/>
</dbReference>
<dbReference type="Gene3D" id="3.30.450.40">
    <property type="match status" value="1"/>
</dbReference>
<protein>
    <recommendedName>
        <fullName evidence="3">histidine kinase</fullName>
        <ecNumber evidence="3">2.7.13.3</ecNumber>
    </recommendedName>
</protein>
<dbReference type="InterPro" id="IPR029016">
    <property type="entry name" value="GAF-like_dom_sf"/>
</dbReference>
<evidence type="ECO:0000256" key="3">
    <source>
        <dbReference type="ARBA" id="ARBA00012438"/>
    </source>
</evidence>
<dbReference type="Gene3D" id="1.10.287.130">
    <property type="match status" value="1"/>
</dbReference>
<keyword evidence="12 13" id="KW-0472">Membrane</keyword>
<evidence type="ECO:0000256" key="9">
    <source>
        <dbReference type="ARBA" id="ARBA00022840"/>
    </source>
</evidence>
<evidence type="ECO:0000256" key="2">
    <source>
        <dbReference type="ARBA" id="ARBA00004141"/>
    </source>
</evidence>
<dbReference type="CDD" id="cd00082">
    <property type="entry name" value="HisKA"/>
    <property type="match status" value="1"/>
</dbReference>
<dbReference type="Pfam" id="PF02702">
    <property type="entry name" value="KdpD"/>
    <property type="match status" value="1"/>
</dbReference>
<dbReference type="SMART" id="SM00388">
    <property type="entry name" value="HisKA"/>
    <property type="match status" value="1"/>
</dbReference>
<dbReference type="InterPro" id="IPR003594">
    <property type="entry name" value="HATPase_dom"/>
</dbReference>
<dbReference type="SUPFAM" id="SSF55874">
    <property type="entry name" value="ATPase domain of HSP90 chaperone/DNA topoisomerase II/histidine kinase"/>
    <property type="match status" value="1"/>
</dbReference>
<accession>A0A4V2PR77</accession>
<dbReference type="InterPro" id="IPR025201">
    <property type="entry name" value="KdpD_TM"/>
</dbReference>
<dbReference type="EMBL" id="SMGD01000012">
    <property type="protein sequence ID" value="TCK57761.1"/>
    <property type="molecule type" value="Genomic_DNA"/>
</dbReference>
<keyword evidence="9" id="KW-0067">ATP-binding</keyword>
<evidence type="ECO:0000256" key="10">
    <source>
        <dbReference type="ARBA" id="ARBA00022989"/>
    </source>
</evidence>
<dbReference type="SUPFAM" id="SSF47384">
    <property type="entry name" value="Homodimeric domain of signal transducing histidine kinase"/>
    <property type="match status" value="1"/>
</dbReference>
<dbReference type="RefSeq" id="WP_131912308.1">
    <property type="nucleotide sequence ID" value="NZ_OU594967.1"/>
</dbReference>
<dbReference type="SMART" id="SM00387">
    <property type="entry name" value="HATPase_c"/>
    <property type="match status" value="1"/>
</dbReference>
<keyword evidence="11" id="KW-0902">Two-component regulatory system</keyword>
<keyword evidence="5" id="KW-0808">Transferase</keyword>
<dbReference type="InterPro" id="IPR052023">
    <property type="entry name" value="Histidine_kinase_KdpD"/>
</dbReference>
<comment type="caution">
    <text evidence="15">The sequence shown here is derived from an EMBL/GenBank/DDBJ whole genome shotgun (WGS) entry which is preliminary data.</text>
</comment>
<name>A0A4V2PR77_9GAMM</name>
<dbReference type="AlphaFoldDB" id="A0A4V2PR77"/>
<comment type="subcellular location">
    <subcellularLocation>
        <location evidence="2">Membrane</location>
        <topology evidence="2">Multi-pass membrane protein</topology>
    </subcellularLocation>
</comment>
<evidence type="ECO:0000313" key="16">
    <source>
        <dbReference type="Proteomes" id="UP000295565"/>
    </source>
</evidence>
<evidence type="ECO:0000256" key="8">
    <source>
        <dbReference type="ARBA" id="ARBA00022777"/>
    </source>
</evidence>
<dbReference type="Gene3D" id="3.40.50.620">
    <property type="entry name" value="HUPs"/>
    <property type="match status" value="1"/>
</dbReference>
<organism evidence="15 16">
    <name type="scientific">Celerinatantimonas diazotrophica</name>
    <dbReference type="NCBI Taxonomy" id="412034"/>
    <lineage>
        <taxon>Bacteria</taxon>
        <taxon>Pseudomonadati</taxon>
        <taxon>Pseudomonadota</taxon>
        <taxon>Gammaproteobacteria</taxon>
        <taxon>Celerinatantimonadaceae</taxon>
        <taxon>Celerinatantimonas</taxon>
    </lineage>
</organism>
<reference evidence="15 16" key="1">
    <citation type="submission" date="2019-03" db="EMBL/GenBank/DDBJ databases">
        <title>Genomic Encyclopedia of Type Strains, Phase IV (KMG-IV): sequencing the most valuable type-strain genomes for metagenomic binning, comparative biology and taxonomic classification.</title>
        <authorList>
            <person name="Goeker M."/>
        </authorList>
    </citation>
    <scope>NUCLEOTIDE SEQUENCE [LARGE SCALE GENOMIC DNA]</scope>
    <source>
        <strain evidence="15 16">DSM 18577</strain>
    </source>
</reference>
<dbReference type="OrthoDB" id="9806130at2"/>
<keyword evidence="7" id="KW-0547">Nucleotide-binding</keyword>
<dbReference type="SUPFAM" id="SSF52402">
    <property type="entry name" value="Adenine nucleotide alpha hydrolases-like"/>
    <property type="match status" value="1"/>
</dbReference>
<feature type="transmembrane region" description="Helical" evidence="13">
    <location>
        <begin position="389"/>
        <end position="410"/>
    </location>
</feature>
<evidence type="ECO:0000256" key="6">
    <source>
        <dbReference type="ARBA" id="ARBA00022692"/>
    </source>
</evidence>
<dbReference type="InterPro" id="IPR036890">
    <property type="entry name" value="HATPase_C_sf"/>
</dbReference>
<dbReference type="Gene3D" id="3.30.565.10">
    <property type="entry name" value="Histidine kinase-like ATPase, C-terminal domain"/>
    <property type="match status" value="1"/>
</dbReference>
<dbReference type="GO" id="GO:0005886">
    <property type="term" value="C:plasma membrane"/>
    <property type="evidence" value="ECO:0007669"/>
    <property type="project" value="TreeGrafter"/>
</dbReference>